<keyword evidence="1" id="KW-0472">Membrane</keyword>
<reference evidence="2" key="1">
    <citation type="submission" date="2022-12" db="EMBL/GenBank/DDBJ databases">
        <authorList>
            <person name="Alioto T."/>
            <person name="Alioto T."/>
            <person name="Gomez Garrido J."/>
        </authorList>
    </citation>
    <scope>NUCLEOTIDE SEQUENCE</scope>
</reference>
<dbReference type="EMBL" id="OX395127">
    <property type="protein sequence ID" value="CAI5768688.1"/>
    <property type="molecule type" value="Genomic_DNA"/>
</dbReference>
<sequence>MWGKETVLLKRKESEAAAGSCFLSKLTLILRCLDKGAARRLLNFSVADKMSDKMKIAVASAHVLGAAVKGLNIAVPVAVVPYVCAAVVVITIATIAERVINNRNNARA</sequence>
<organism evidence="2 3">
    <name type="scientific">Podarcis lilfordi</name>
    <name type="common">Lilford's wall lizard</name>
    <dbReference type="NCBI Taxonomy" id="74358"/>
    <lineage>
        <taxon>Eukaryota</taxon>
        <taxon>Metazoa</taxon>
        <taxon>Chordata</taxon>
        <taxon>Craniata</taxon>
        <taxon>Vertebrata</taxon>
        <taxon>Euteleostomi</taxon>
        <taxon>Lepidosauria</taxon>
        <taxon>Squamata</taxon>
        <taxon>Bifurcata</taxon>
        <taxon>Unidentata</taxon>
        <taxon>Episquamata</taxon>
        <taxon>Laterata</taxon>
        <taxon>Lacertibaenia</taxon>
        <taxon>Lacertidae</taxon>
        <taxon>Podarcis</taxon>
    </lineage>
</organism>
<keyword evidence="1" id="KW-1133">Transmembrane helix</keyword>
<gene>
    <name evidence="2" type="ORF">PODLI_1B000362</name>
</gene>
<proteinExistence type="predicted"/>
<keyword evidence="1" id="KW-0812">Transmembrane</keyword>
<name>A0AA35K1J9_9SAUR</name>
<evidence type="ECO:0000313" key="2">
    <source>
        <dbReference type="EMBL" id="CAI5768688.1"/>
    </source>
</evidence>
<evidence type="ECO:0000313" key="3">
    <source>
        <dbReference type="Proteomes" id="UP001178461"/>
    </source>
</evidence>
<dbReference type="AlphaFoldDB" id="A0AA35K1J9"/>
<feature type="transmembrane region" description="Helical" evidence="1">
    <location>
        <begin position="79"/>
        <end position="100"/>
    </location>
</feature>
<accession>A0AA35K1J9</accession>
<protein>
    <submittedName>
        <fullName evidence="2">Uncharacterized protein</fullName>
    </submittedName>
</protein>
<evidence type="ECO:0000256" key="1">
    <source>
        <dbReference type="SAM" id="Phobius"/>
    </source>
</evidence>
<keyword evidence="3" id="KW-1185">Reference proteome</keyword>
<dbReference type="Proteomes" id="UP001178461">
    <property type="component" value="Chromosome 2"/>
</dbReference>